<dbReference type="Gene3D" id="1.25.40.10">
    <property type="entry name" value="Tetratricopeptide repeat domain"/>
    <property type="match status" value="1"/>
</dbReference>
<evidence type="ECO:0000256" key="1">
    <source>
        <dbReference type="SAM" id="Phobius"/>
    </source>
</evidence>
<keyword evidence="1" id="KW-0812">Transmembrane</keyword>
<name>A0A250JTW6_9BACT</name>
<dbReference type="SUPFAM" id="SSF48452">
    <property type="entry name" value="TPR-like"/>
    <property type="match status" value="1"/>
</dbReference>
<gene>
    <name evidence="2" type="ORF">MYMAC_002537</name>
</gene>
<feature type="transmembrane region" description="Helical" evidence="1">
    <location>
        <begin position="295"/>
        <end position="313"/>
    </location>
</feature>
<feature type="transmembrane region" description="Helical" evidence="1">
    <location>
        <begin position="81"/>
        <end position="104"/>
    </location>
</feature>
<feature type="transmembrane region" description="Helical" evidence="1">
    <location>
        <begin position="211"/>
        <end position="231"/>
    </location>
</feature>
<evidence type="ECO:0008006" key="4">
    <source>
        <dbReference type="Google" id="ProtNLM"/>
    </source>
</evidence>
<dbReference type="KEGG" id="mmas:MYMAC_002537"/>
<feature type="transmembrane region" description="Helical" evidence="1">
    <location>
        <begin position="259"/>
        <end position="283"/>
    </location>
</feature>
<evidence type="ECO:0000313" key="2">
    <source>
        <dbReference type="EMBL" id="ATB46932.1"/>
    </source>
</evidence>
<dbReference type="EMBL" id="CP022203">
    <property type="protein sequence ID" value="ATB46932.1"/>
    <property type="molecule type" value="Genomic_DNA"/>
</dbReference>
<keyword evidence="1" id="KW-0472">Membrane</keyword>
<protein>
    <recommendedName>
        <fullName evidence="4">Tetratricopeptide repeat protein</fullName>
    </recommendedName>
</protein>
<keyword evidence="3" id="KW-1185">Reference proteome</keyword>
<proteinExistence type="predicted"/>
<dbReference type="RefSeq" id="WP_095958281.1">
    <property type="nucleotide sequence ID" value="NZ_CP022203.1"/>
</dbReference>
<dbReference type="OrthoDB" id="5498433at2"/>
<dbReference type="InterPro" id="IPR011990">
    <property type="entry name" value="TPR-like_helical_dom_sf"/>
</dbReference>
<accession>A0A250JTW6</accession>
<organism evidence="2 3">
    <name type="scientific">Corallococcus macrosporus DSM 14697</name>
    <dbReference type="NCBI Taxonomy" id="1189310"/>
    <lineage>
        <taxon>Bacteria</taxon>
        <taxon>Pseudomonadati</taxon>
        <taxon>Myxococcota</taxon>
        <taxon>Myxococcia</taxon>
        <taxon>Myxococcales</taxon>
        <taxon>Cystobacterineae</taxon>
        <taxon>Myxococcaceae</taxon>
        <taxon>Corallococcus</taxon>
    </lineage>
</organism>
<sequence length="488" mass="53042">MDPASPNVIPLEAPLPRCTRHRNAVAGWRCGRCDASRCPDCVVGRRAHTVELIACEQCGDVAQPLLTPRSRVPMARRLQCAWRYVFSQSGLQVLVAVSLFLAVFRWLMELAISFSALIPLTIYGGIFWGTFFTLAQGSARGETTLQSPDFRDYFHDAILPGLRGVVTFAIVWMPAFLYVTVLRPLLEVGTSALGAWLRSQDTPGLLDVDPVLVFLLLLGALWLPAALLITAARQPMLTLFNVPATFRIVRRLGSDYTRVTAVLMLLGVLHLVTHGVAVVLRVLDIFLVSRVLAEAVTLVIPFTAAHVLGLLLYTRGDVLGYGVEQDYLVPVLGDAGPSREAPPIRENAPLFGAEAVATTAEARTPEHDSAEALAAAVQARDVPLAMSLYATARQQPRLRVPPEHHLFVGQAAAVEGNYPLAVAALESAADVAPDDPTAPKALVLLARVLGERMHDTSRAEEVYRYVLHRYPDTAAARFASERVAPTSD</sequence>
<keyword evidence="1" id="KW-1133">Transmembrane helix</keyword>
<dbReference type="Proteomes" id="UP000217343">
    <property type="component" value="Chromosome"/>
</dbReference>
<feature type="transmembrane region" description="Helical" evidence="1">
    <location>
        <begin position="110"/>
        <end position="136"/>
    </location>
</feature>
<dbReference type="AlphaFoldDB" id="A0A250JTW6"/>
<evidence type="ECO:0000313" key="3">
    <source>
        <dbReference type="Proteomes" id="UP000217343"/>
    </source>
</evidence>
<feature type="transmembrane region" description="Helical" evidence="1">
    <location>
        <begin position="157"/>
        <end position="179"/>
    </location>
</feature>
<reference evidence="2 3" key="1">
    <citation type="submission" date="2017-06" db="EMBL/GenBank/DDBJ databases">
        <title>Sequencing and comparative analysis of myxobacterial genomes.</title>
        <authorList>
            <person name="Rupp O."/>
            <person name="Goesmann A."/>
            <person name="Sogaard-Andersen L."/>
        </authorList>
    </citation>
    <scope>NUCLEOTIDE SEQUENCE [LARGE SCALE GENOMIC DNA]</scope>
    <source>
        <strain evidence="2 3">DSM 14697</strain>
    </source>
</reference>